<dbReference type="InterPro" id="IPR027291">
    <property type="entry name" value="Glyco_hydro_38_N_sf"/>
</dbReference>
<dbReference type="PANTHER" id="PTHR41695">
    <property type="entry name" value="1,4-ALPHA-GLUCAN BRANCHING ENZYME RV3031-RELATED"/>
    <property type="match status" value="1"/>
</dbReference>
<dbReference type="InterPro" id="IPR011330">
    <property type="entry name" value="Glyco_hydro/deAcase_b/a-brl"/>
</dbReference>
<keyword evidence="2 5" id="KW-0119">Carbohydrate metabolism</keyword>
<feature type="domain" description="1,4-alpha-glucan branching enzyme C-terminal" evidence="7">
    <location>
        <begin position="427"/>
        <end position="528"/>
    </location>
</feature>
<evidence type="ECO:0000259" key="6">
    <source>
        <dbReference type="Pfam" id="PF03065"/>
    </source>
</evidence>
<evidence type="ECO:0000256" key="2">
    <source>
        <dbReference type="ARBA" id="ARBA00023277"/>
    </source>
</evidence>
<dbReference type="SUPFAM" id="SSF88713">
    <property type="entry name" value="Glycoside hydrolase/deacetylase"/>
    <property type="match status" value="1"/>
</dbReference>
<dbReference type="GO" id="GO:0005576">
    <property type="term" value="C:extracellular region"/>
    <property type="evidence" value="ECO:0007669"/>
    <property type="project" value="TreeGrafter"/>
</dbReference>
<evidence type="ECO:0000256" key="3">
    <source>
        <dbReference type="PIRSR" id="PIRSR640042-1"/>
    </source>
</evidence>
<protein>
    <submittedName>
        <fullName evidence="8">DUF1957 domain-containing protein</fullName>
    </submittedName>
</protein>
<feature type="active site" description="Nucleophile" evidence="3">
    <location>
        <position position="190"/>
    </location>
</feature>
<dbReference type="InterPro" id="IPR004300">
    <property type="entry name" value="Glyco_hydro_57_N"/>
</dbReference>
<dbReference type="InterPro" id="IPR015293">
    <property type="entry name" value="BE_C"/>
</dbReference>
<evidence type="ECO:0000313" key="8">
    <source>
        <dbReference type="EMBL" id="MZP31018.1"/>
    </source>
</evidence>
<dbReference type="Pfam" id="PF09210">
    <property type="entry name" value="BE_C"/>
    <property type="match status" value="1"/>
</dbReference>
<keyword evidence="9" id="KW-1185">Reference proteome</keyword>
<dbReference type="InterPro" id="IPR040042">
    <property type="entry name" value="Branching_enz_MT3115-like"/>
</dbReference>
<feature type="binding site" evidence="4">
    <location>
        <position position="467"/>
    </location>
    <ligand>
        <name>substrate</name>
    </ligand>
</feature>
<dbReference type="PANTHER" id="PTHR41695:SF1">
    <property type="entry name" value="1,4-ALPHA-GLUCAN BRANCHING ENZYME TK1436"/>
    <property type="match status" value="1"/>
</dbReference>
<name>A0A845LBG2_9FIRM</name>
<feature type="binding site" evidence="4">
    <location>
        <position position="407"/>
    </location>
    <ligand>
        <name>substrate</name>
    </ligand>
</feature>
<dbReference type="Gene3D" id="3.20.110.10">
    <property type="entry name" value="Glycoside hydrolase 38, N terminal domain"/>
    <property type="match status" value="1"/>
</dbReference>
<dbReference type="SUPFAM" id="SSF88688">
    <property type="entry name" value="Families 57/38 glycoside transferase middle domain"/>
    <property type="match status" value="1"/>
</dbReference>
<evidence type="ECO:0000256" key="4">
    <source>
        <dbReference type="PIRSR" id="PIRSR640042-2"/>
    </source>
</evidence>
<comment type="caution">
    <text evidence="8">The sequence shown here is derived from an EMBL/GenBank/DDBJ whole genome shotgun (WGS) entry which is preliminary data.</text>
</comment>
<dbReference type="RefSeq" id="WP_161259537.1">
    <property type="nucleotide sequence ID" value="NZ_WXEY01000023.1"/>
</dbReference>
<feature type="active site" description="Proton donor" evidence="3">
    <location>
        <position position="353"/>
    </location>
</feature>
<evidence type="ECO:0000256" key="5">
    <source>
        <dbReference type="RuleBase" id="RU361196"/>
    </source>
</evidence>
<dbReference type="OrthoDB" id="9803279at2"/>
<evidence type="ECO:0000313" key="9">
    <source>
        <dbReference type="Proteomes" id="UP000463470"/>
    </source>
</evidence>
<gene>
    <name evidence="8" type="ORF">GTO91_14970</name>
</gene>
<dbReference type="EMBL" id="WXEY01000023">
    <property type="protein sequence ID" value="MZP31018.1"/>
    <property type="molecule type" value="Genomic_DNA"/>
</dbReference>
<evidence type="ECO:0000259" key="7">
    <source>
        <dbReference type="Pfam" id="PF09210"/>
    </source>
</evidence>
<dbReference type="Gene3D" id="1.20.1430.10">
    <property type="entry name" value="Families 57/38 glycoside transferase, middle domain"/>
    <property type="match status" value="1"/>
</dbReference>
<dbReference type="CDD" id="cd10792">
    <property type="entry name" value="GH57N_AmyC_like"/>
    <property type="match status" value="1"/>
</dbReference>
<dbReference type="GO" id="GO:0030979">
    <property type="term" value="P:alpha-glucan biosynthetic process"/>
    <property type="evidence" value="ECO:0007669"/>
    <property type="project" value="InterPro"/>
</dbReference>
<dbReference type="GO" id="GO:0003844">
    <property type="term" value="F:1,4-alpha-glucan branching enzyme activity"/>
    <property type="evidence" value="ECO:0007669"/>
    <property type="project" value="InterPro"/>
</dbReference>
<proteinExistence type="inferred from homology"/>
<dbReference type="InterPro" id="IPR037090">
    <property type="entry name" value="57_glycoside_trans_central"/>
</dbReference>
<dbReference type="InterPro" id="IPR028995">
    <property type="entry name" value="Glyco_hydro_57/38_cen_sf"/>
</dbReference>
<feature type="binding site" evidence="4">
    <location>
        <position position="259"/>
    </location>
    <ligand>
        <name>substrate</name>
    </ligand>
</feature>
<dbReference type="Proteomes" id="UP000463470">
    <property type="component" value="Unassembled WGS sequence"/>
</dbReference>
<comment type="similarity">
    <text evidence="1 5">Belongs to the glycosyl hydrolase 57 family.</text>
</comment>
<accession>A0A845LBG2</accession>
<feature type="domain" description="Glycoside hydrolase family 57 N-terminal" evidence="6">
    <location>
        <begin position="7"/>
        <end position="318"/>
    </location>
</feature>
<feature type="binding site" evidence="4">
    <location>
        <position position="242"/>
    </location>
    <ligand>
        <name>substrate</name>
    </ligand>
</feature>
<reference evidence="8 9" key="1">
    <citation type="submission" date="2020-01" db="EMBL/GenBank/DDBJ databases">
        <title>Whole-genome sequence of Heliobacterium undosum DSM 13378.</title>
        <authorList>
            <person name="Kyndt J.A."/>
            <person name="Meyer T.E."/>
        </authorList>
    </citation>
    <scope>NUCLEOTIDE SEQUENCE [LARGE SCALE GENOMIC DNA]</scope>
    <source>
        <strain evidence="8 9">DSM 13378</strain>
    </source>
</reference>
<organism evidence="8 9">
    <name type="scientific">Heliomicrobium undosum</name>
    <dbReference type="NCBI Taxonomy" id="121734"/>
    <lineage>
        <taxon>Bacteria</taxon>
        <taxon>Bacillati</taxon>
        <taxon>Bacillota</taxon>
        <taxon>Clostridia</taxon>
        <taxon>Eubacteriales</taxon>
        <taxon>Heliobacteriaceae</taxon>
        <taxon>Heliomicrobium</taxon>
    </lineage>
</organism>
<dbReference type="Pfam" id="PF03065">
    <property type="entry name" value="Glyco_hydro_57"/>
    <property type="match status" value="1"/>
</dbReference>
<sequence length="536" mass="62393">MTKGWIAFVLHAHLPFVRHFDREDYLEERWLFEAITECYLPLLSVFEGWRRDRLPAAITLTMSPTLLSMLADPLLQERYAKHISKLTLLAEMEIERTQDDPAFAPLARMYRDRFNDALTTFNDRYGRDLIGAFRGLMDAGILEIIPCPATHGYLPLMRNHPEAERTQIAVAVETYRDCFHRSPPGIWLSECAFHPGLEKILADFHLRYFITDAHGILYATPRPRYGLFAPLMTPAGVAAFGRDVESSKQVWSKDEGYPGDGDYREYYRDIGYDLDFEYVRPFIHPEGIRLHTGFKYHRITDREGNHKEPYVPAWAEAKAALHAGNFLFNRSRQLEWLNSLMPERTPLVLCPYDAELFGHWWYEGPRFLDQVIRQQGQVDPEIAFITPARYLDRNPLIQPAMPNESSWGDAGYHEVWLENSNHWLYRHLHRAAERMIRLAREQRDPEALPKRALNQMARELLLAQSSDWAFIMKTDTAVRYAVNRSVYHLNNCSLLYEMLRGEKALEESVISDLEERSPVFPRIDYRAYSDAGSPAH</sequence>
<dbReference type="AlphaFoldDB" id="A0A845LBG2"/>
<evidence type="ECO:0000256" key="1">
    <source>
        <dbReference type="ARBA" id="ARBA00006821"/>
    </source>
</evidence>